<keyword evidence="1" id="KW-0732">Signal</keyword>
<accession>A0A521DJB5</accession>
<evidence type="ECO:0008006" key="4">
    <source>
        <dbReference type="Google" id="ProtNLM"/>
    </source>
</evidence>
<proteinExistence type="predicted"/>
<name>A0A521DJB5_9ACTN</name>
<keyword evidence="3" id="KW-1185">Reference proteome</keyword>
<sequence>MRRIALVLFALLLGLVVAAPPAAAVPPGTETRLLGELWTTTLQTPLAKNPLAGGDPCVPLSGRVVAPFSAFFPELTCTVAPGTRVFVAGLTVECSTVEPPPFAGTDPASLRDCALAGIRVAALTVTLDGAPLPLTKVVTGPLAVALPDPNILSADPGPATSVAAGRVALTRPLPVGCHVIAIAGTLAPRNPVLVAGAAPASFSNTTTIAVSPRGRTVTCD</sequence>
<dbReference type="RefSeq" id="WP_142458378.1">
    <property type="nucleotide sequence ID" value="NZ_FXTJ01000003.1"/>
</dbReference>
<protein>
    <recommendedName>
        <fullName evidence="4">Neocarzinostatin family protein</fullName>
    </recommendedName>
</protein>
<dbReference type="AlphaFoldDB" id="A0A521DJB5"/>
<evidence type="ECO:0000313" key="2">
    <source>
        <dbReference type="EMBL" id="SMO71819.1"/>
    </source>
</evidence>
<feature type="chain" id="PRO_5021727092" description="Neocarzinostatin family protein" evidence="1">
    <location>
        <begin position="25"/>
        <end position="220"/>
    </location>
</feature>
<organism evidence="2 3">
    <name type="scientific">Geodermatophilus aquaeductus</name>
    <dbReference type="NCBI Taxonomy" id="1564161"/>
    <lineage>
        <taxon>Bacteria</taxon>
        <taxon>Bacillati</taxon>
        <taxon>Actinomycetota</taxon>
        <taxon>Actinomycetes</taxon>
        <taxon>Geodermatophilales</taxon>
        <taxon>Geodermatophilaceae</taxon>
        <taxon>Geodermatophilus</taxon>
    </lineage>
</organism>
<evidence type="ECO:0000256" key="1">
    <source>
        <dbReference type="SAM" id="SignalP"/>
    </source>
</evidence>
<evidence type="ECO:0000313" key="3">
    <source>
        <dbReference type="Proteomes" id="UP000317484"/>
    </source>
</evidence>
<feature type="signal peptide" evidence="1">
    <location>
        <begin position="1"/>
        <end position="24"/>
    </location>
</feature>
<dbReference type="Proteomes" id="UP000317484">
    <property type="component" value="Unassembled WGS sequence"/>
</dbReference>
<reference evidence="2 3" key="1">
    <citation type="submission" date="2017-05" db="EMBL/GenBank/DDBJ databases">
        <authorList>
            <person name="Varghese N."/>
            <person name="Submissions S."/>
        </authorList>
    </citation>
    <scope>NUCLEOTIDE SEQUENCE [LARGE SCALE GENOMIC DNA]</scope>
    <source>
        <strain evidence="2 3">DSM 46834</strain>
    </source>
</reference>
<gene>
    <name evidence="2" type="ORF">SAMN06273567_103264</name>
</gene>
<dbReference type="EMBL" id="FXTJ01000003">
    <property type="protein sequence ID" value="SMO71819.1"/>
    <property type="molecule type" value="Genomic_DNA"/>
</dbReference>